<name>A0AAV0H018_9ROSI</name>
<evidence type="ECO:0000256" key="1">
    <source>
        <dbReference type="SAM" id="MobiDB-lite"/>
    </source>
</evidence>
<comment type="caution">
    <text evidence="2">The sequence shown here is derived from an EMBL/GenBank/DDBJ whole genome shotgun (WGS) entry which is preliminary data.</text>
</comment>
<gene>
    <name evidence="2" type="ORF">LITE_LOCUS1799</name>
</gene>
<proteinExistence type="predicted"/>
<dbReference type="AlphaFoldDB" id="A0AAV0H018"/>
<evidence type="ECO:0000313" key="3">
    <source>
        <dbReference type="Proteomes" id="UP001154282"/>
    </source>
</evidence>
<reference evidence="2" key="1">
    <citation type="submission" date="2022-08" db="EMBL/GenBank/DDBJ databases">
        <authorList>
            <person name="Gutierrez-Valencia J."/>
        </authorList>
    </citation>
    <scope>NUCLEOTIDE SEQUENCE</scope>
</reference>
<protein>
    <submittedName>
        <fullName evidence="2">Uncharacterized protein</fullName>
    </submittedName>
</protein>
<dbReference type="EMBL" id="CAMGYJ010000002">
    <property type="protein sequence ID" value="CAI0378274.1"/>
    <property type="molecule type" value="Genomic_DNA"/>
</dbReference>
<evidence type="ECO:0000313" key="2">
    <source>
        <dbReference type="EMBL" id="CAI0378274.1"/>
    </source>
</evidence>
<keyword evidence="3" id="KW-1185">Reference proteome</keyword>
<sequence length="29" mass="3121">MGGRSTTKFPLLQERNCGGLEELLDSPDG</sequence>
<organism evidence="2 3">
    <name type="scientific">Linum tenue</name>
    <dbReference type="NCBI Taxonomy" id="586396"/>
    <lineage>
        <taxon>Eukaryota</taxon>
        <taxon>Viridiplantae</taxon>
        <taxon>Streptophyta</taxon>
        <taxon>Embryophyta</taxon>
        <taxon>Tracheophyta</taxon>
        <taxon>Spermatophyta</taxon>
        <taxon>Magnoliopsida</taxon>
        <taxon>eudicotyledons</taxon>
        <taxon>Gunneridae</taxon>
        <taxon>Pentapetalae</taxon>
        <taxon>rosids</taxon>
        <taxon>fabids</taxon>
        <taxon>Malpighiales</taxon>
        <taxon>Linaceae</taxon>
        <taxon>Linum</taxon>
    </lineage>
</organism>
<accession>A0AAV0H018</accession>
<feature type="region of interest" description="Disordered" evidence="1">
    <location>
        <begin position="1"/>
        <end position="29"/>
    </location>
</feature>
<dbReference type="Proteomes" id="UP001154282">
    <property type="component" value="Unassembled WGS sequence"/>
</dbReference>